<evidence type="ECO:0000313" key="2">
    <source>
        <dbReference type="Proteomes" id="UP000678154"/>
    </source>
</evidence>
<sequence length="96" mass="10097">MNKWYGNYHALARMFGPMGALPTAEFIKDWAADPFTAVEADWAGNSQHASAPSNAAASGPWADHLIGVGSEWSLEFSGYLAGAIDAVERGIASLGV</sequence>
<dbReference type="InterPro" id="IPR036188">
    <property type="entry name" value="FAD/NAD-bd_sf"/>
</dbReference>
<name>A0ABX8DZE9_9PSED</name>
<gene>
    <name evidence="1" type="ORF">KH389_12990</name>
</gene>
<proteinExistence type="predicted"/>
<accession>A0ABX8DZE9</accession>
<keyword evidence="2" id="KW-1185">Reference proteome</keyword>
<protein>
    <submittedName>
        <fullName evidence="1">Uncharacterized protein</fullName>
    </submittedName>
</protein>
<dbReference type="GeneID" id="87481169"/>
<dbReference type="Proteomes" id="UP000678154">
    <property type="component" value="Chromosome"/>
</dbReference>
<evidence type="ECO:0000313" key="1">
    <source>
        <dbReference type="EMBL" id="QVL21434.1"/>
    </source>
</evidence>
<organism evidence="1 2">
    <name type="scientific">Pseudomonas qingdaonensis</name>
    <dbReference type="NCBI Taxonomy" id="2056231"/>
    <lineage>
        <taxon>Bacteria</taxon>
        <taxon>Pseudomonadati</taxon>
        <taxon>Pseudomonadota</taxon>
        <taxon>Gammaproteobacteria</taxon>
        <taxon>Pseudomonadales</taxon>
        <taxon>Pseudomonadaceae</taxon>
        <taxon>Pseudomonas</taxon>
    </lineage>
</organism>
<dbReference type="RefSeq" id="WP_213607458.1">
    <property type="nucleotide sequence ID" value="NZ_CP074676.1"/>
</dbReference>
<dbReference type="EMBL" id="CP074676">
    <property type="protein sequence ID" value="QVL21434.1"/>
    <property type="molecule type" value="Genomic_DNA"/>
</dbReference>
<dbReference type="Gene3D" id="3.50.50.60">
    <property type="entry name" value="FAD/NAD(P)-binding domain"/>
    <property type="match status" value="1"/>
</dbReference>
<reference evidence="1 2" key="1">
    <citation type="journal article" date="2016" name="J. Hazard. Mater.">
        <title>A newly isolated Pseudomonas putida S-1 strain for batch-mode-propanethiol degradation and continuous treatment of propanethiol-containing waste gas.</title>
        <authorList>
            <person name="Chen D.Z."/>
            <person name="Sun Y.M."/>
            <person name="Han L.M."/>
            <person name="Chen J."/>
            <person name="Ye J.X."/>
            <person name="Chen J.M."/>
        </authorList>
    </citation>
    <scope>NUCLEOTIDE SEQUENCE [LARGE SCALE GENOMIC DNA]</scope>
    <source>
        <strain evidence="1 2">S-1</strain>
    </source>
</reference>